<keyword evidence="2" id="KW-1185">Reference proteome</keyword>
<organism evidence="1 2">
    <name type="scientific">Xylanibacillus composti</name>
    <dbReference type="NCBI Taxonomy" id="1572762"/>
    <lineage>
        <taxon>Bacteria</taxon>
        <taxon>Bacillati</taxon>
        <taxon>Bacillota</taxon>
        <taxon>Bacilli</taxon>
        <taxon>Bacillales</taxon>
        <taxon>Paenibacillaceae</taxon>
        <taxon>Xylanibacillus</taxon>
    </lineage>
</organism>
<dbReference type="Proteomes" id="UP000677918">
    <property type="component" value="Unassembled WGS sequence"/>
</dbReference>
<sequence>MLKVDLDDEFINTLATQIADRAFEKFRDKIESSKWPPVLSRTKLMEFLGIKETKASELMNRADFPVIREFGHPKVPTHLLLKWIDSHTDWVEENSTYFNRIHSA</sequence>
<evidence type="ECO:0000313" key="2">
    <source>
        <dbReference type="Proteomes" id="UP000677918"/>
    </source>
</evidence>
<accession>A0A8J4H286</accession>
<dbReference type="AlphaFoldDB" id="A0A8J4H286"/>
<comment type="caution">
    <text evidence="1">The sequence shown here is derived from an EMBL/GenBank/DDBJ whole genome shotgun (WGS) entry which is preliminary data.</text>
</comment>
<dbReference type="EMBL" id="BOVK01000003">
    <property type="protein sequence ID" value="GIQ67403.1"/>
    <property type="molecule type" value="Genomic_DNA"/>
</dbReference>
<dbReference type="RefSeq" id="WP_213409998.1">
    <property type="nucleotide sequence ID" value="NZ_BOVK01000003.1"/>
</dbReference>
<evidence type="ECO:0000313" key="1">
    <source>
        <dbReference type="EMBL" id="GIQ67403.1"/>
    </source>
</evidence>
<proteinExistence type="predicted"/>
<protein>
    <submittedName>
        <fullName evidence="1">Uncharacterized protein</fullName>
    </submittedName>
</protein>
<reference evidence="1" key="1">
    <citation type="submission" date="2021-04" db="EMBL/GenBank/DDBJ databases">
        <title>Draft genome sequence of Xylanibacillus composti strain K13.</title>
        <authorList>
            <person name="Uke A."/>
            <person name="Chhe C."/>
            <person name="Baramee S."/>
            <person name="Kosugi A."/>
        </authorList>
    </citation>
    <scope>NUCLEOTIDE SEQUENCE</scope>
    <source>
        <strain evidence="1">K13</strain>
    </source>
</reference>
<name>A0A8J4H286_9BACL</name>
<gene>
    <name evidence="1" type="ORF">XYCOK13_02270</name>
</gene>